<dbReference type="PANTHER" id="PTHR31008">
    <property type="entry name" value="COP1-INTERACTING PROTEIN-RELATED"/>
    <property type="match status" value="1"/>
</dbReference>
<feature type="compositionally biased region" description="Polar residues" evidence="1">
    <location>
        <begin position="249"/>
        <end position="262"/>
    </location>
</feature>
<feature type="compositionally biased region" description="Basic and acidic residues" evidence="1">
    <location>
        <begin position="268"/>
        <end position="290"/>
    </location>
</feature>
<organism evidence="2 3">
    <name type="scientific">Vitis rotundifolia</name>
    <name type="common">Muscadine grape</name>
    <dbReference type="NCBI Taxonomy" id="103349"/>
    <lineage>
        <taxon>Eukaryota</taxon>
        <taxon>Viridiplantae</taxon>
        <taxon>Streptophyta</taxon>
        <taxon>Embryophyta</taxon>
        <taxon>Tracheophyta</taxon>
        <taxon>Spermatophyta</taxon>
        <taxon>Magnoliopsida</taxon>
        <taxon>eudicotyledons</taxon>
        <taxon>Gunneridae</taxon>
        <taxon>Pentapetalae</taxon>
        <taxon>rosids</taxon>
        <taxon>Vitales</taxon>
        <taxon>Vitaceae</taxon>
        <taxon>Viteae</taxon>
        <taxon>Vitis</taxon>
    </lineage>
</organism>
<feature type="compositionally biased region" description="Low complexity" evidence="1">
    <location>
        <begin position="385"/>
        <end position="404"/>
    </location>
</feature>
<feature type="compositionally biased region" description="Polar residues" evidence="1">
    <location>
        <begin position="943"/>
        <end position="955"/>
    </location>
</feature>
<feature type="compositionally biased region" description="Polar residues" evidence="1">
    <location>
        <begin position="976"/>
        <end position="986"/>
    </location>
</feature>
<feature type="compositionally biased region" description="Polar residues" evidence="1">
    <location>
        <begin position="745"/>
        <end position="757"/>
    </location>
</feature>
<feature type="region of interest" description="Disordered" evidence="1">
    <location>
        <begin position="931"/>
        <end position="1053"/>
    </location>
</feature>
<feature type="region of interest" description="Disordered" evidence="1">
    <location>
        <begin position="718"/>
        <end position="776"/>
    </location>
</feature>
<protein>
    <recommendedName>
        <fullName evidence="4">COP1-interacting protein 7</fullName>
    </recommendedName>
</protein>
<feature type="compositionally biased region" description="Basic and acidic residues" evidence="1">
    <location>
        <begin position="644"/>
        <end position="655"/>
    </location>
</feature>
<feature type="compositionally biased region" description="Polar residues" evidence="1">
    <location>
        <begin position="1247"/>
        <end position="1258"/>
    </location>
</feature>
<evidence type="ECO:0000313" key="2">
    <source>
        <dbReference type="EMBL" id="KAJ9691869.1"/>
    </source>
</evidence>
<sequence length="1413" mass="154570">MKSDGALDYAVFQLSPKRSRCELFVSRDGNTEKLASGLVKPFVTHLKVVEEQVALAVQSIKLEVEKYKNADLWFTKGTLERFVRFVSTPEVLELVNTLDAEMSQLEAARRIYSQGIGDQVSSASGGDGTGSIAAADATKKELLRAIDVRLVAVRQDLTMACSRASAAGFNPETVAELQIFSERFGAHRLSEACSKFFSLCQRRPDLISTATWKGGADDRAVRSSSGSDMSIDEPPENKQPAAQEPDGSKPSTCQPTRSTTLNFPGRRSLGENEKEKEKEKEGDGGPEKETPTPTESSSASSIQGSQPARRLSVQDRINLFENKQKESSTSGSGGKVVVGKSVEPRRLSSDVSSAPAVVEKAVLRRWSGASDMSIDLSFEKKDTESPLCTPSTSSLSQTKSLTDTATPNSAEPKGVFPPRPSDSGFKDPSNSGTGLVSVRADDHQAVSQTQFRSFQGKAEKLGFTNHSALQERLKGSSGGEDHGVNKDQVASEIQSKVVSDRAEPAGLKNQGSALSQLGVSSNRVDDVGSRDQAVAQSGFRGSLRQAVEVAPNSKDLSSSQGHSKLSSGQREGGIGSKVREASLSVTKGSVVDELTPQPQWKSFVGEIEEEEKRDLASSDKKPTTVDDSALQRMKFQKQVSGPEQIKKSQGKRDESSSFYGNTKPAFAGKRGSDNQESFTSFSTAPIEQVQRVRQSKGNQELNDELKMKANELEKLFAEHKLRVPGDQSTSSRRSKPADMQVEPVVSSQYRKPTTEIDSAQFPDKNMMTPVGSSSNLAKFNVSPVMKTVDNENYGDTLRQNLSELGFSDDSRGKFYDRYMQKRDAKLREEWGSKRAEKEAKMKAMQDTLERSRAEMKAKFSLSADRKDSVSNARRRAEKLRSFNMRSTMKREQLSIDSIQSEEYEDESVFLEQKPYGQDKLFSEAAFGDSASRSAQTKKFLPNRNLSSATPRTSATPVPRSSAKALNSSSGRRRAQSENPLAQSVPNFSDFRKENTKPSSGISKVTPRSQLRSIARTKSNSDEMTLFKDEKPRRSQSLRKSSANPVESKDLSDLNSDGVVLAPLKFDKEQTEQGLYDKFSKNVESKPFLRKGNGIGPGAGASIAKLKASMASEALKNEEEFDESAFEVEDSVDTVKEEEEEEEFETMTAEDGTDMDNGKPRLSNESDKSGNSESENGDALRSLSQVDPASVAELPVAVPSAFHTIGSVQESPGESPVSWNSRMHHSFSYPHETSDIDASVDSPIGSPASWNSHSLTQTEADAARMRKKWGSAQKPILVANSSHNQSRKDVTKGFKRLLKFGRKHRGTESLVDWISATTSEGDDDTEDGRDPANRSSEDLRKSRMGFSQGHPSDDSFNESELFNEHVQALHSSIPAPPANFKLREDHLSGSSLKAPRSFFSLSSFRSKGSDSKPR</sequence>
<feature type="compositionally biased region" description="Low complexity" evidence="1">
    <location>
        <begin position="291"/>
        <end position="301"/>
    </location>
</feature>
<feature type="compositionally biased region" description="Basic and acidic residues" evidence="1">
    <location>
        <begin position="610"/>
        <end position="624"/>
    </location>
</feature>
<feature type="region of interest" description="Disordered" evidence="1">
    <location>
        <begin position="1312"/>
        <end position="1385"/>
    </location>
</feature>
<dbReference type="PANTHER" id="PTHR31008:SF15">
    <property type="entry name" value="GPI-ANCHORED ADHESIN-LIKE PROTEIN"/>
    <property type="match status" value="1"/>
</dbReference>
<feature type="compositionally biased region" description="Basic and acidic residues" evidence="1">
    <location>
        <begin position="1018"/>
        <end position="1032"/>
    </location>
</feature>
<feature type="compositionally biased region" description="Basic and acidic residues" evidence="1">
    <location>
        <begin position="469"/>
        <end position="485"/>
    </location>
</feature>
<feature type="compositionally biased region" description="Polar residues" evidence="1">
    <location>
        <begin position="996"/>
        <end position="1017"/>
    </location>
</feature>
<feature type="region of interest" description="Disordered" evidence="1">
    <location>
        <begin position="1204"/>
        <end position="1267"/>
    </location>
</feature>
<feature type="compositionally biased region" description="Polar residues" evidence="1">
    <location>
        <begin position="674"/>
        <end position="685"/>
    </location>
</feature>
<feature type="region of interest" description="Disordered" evidence="1">
    <location>
        <begin position="1113"/>
        <end position="1185"/>
    </location>
</feature>
<comment type="caution">
    <text evidence="2">The sequence shown here is derived from an EMBL/GenBank/DDBJ whole genome shotgun (WGS) entry which is preliminary data.</text>
</comment>
<feature type="compositionally biased region" description="Basic and acidic residues" evidence="1">
    <location>
        <begin position="859"/>
        <end position="868"/>
    </location>
</feature>
<evidence type="ECO:0008006" key="4">
    <source>
        <dbReference type="Google" id="ProtNLM"/>
    </source>
</evidence>
<feature type="compositionally biased region" description="Acidic residues" evidence="1">
    <location>
        <begin position="1118"/>
        <end position="1144"/>
    </location>
</feature>
<gene>
    <name evidence="2" type="ORF">PVL29_011130</name>
</gene>
<dbReference type="Proteomes" id="UP001168098">
    <property type="component" value="Unassembled WGS sequence"/>
</dbReference>
<reference evidence="2 3" key="1">
    <citation type="journal article" date="2023" name="BMC Biotechnol.">
        <title>Vitis rotundifolia cv Carlos genome sequencing.</title>
        <authorList>
            <person name="Huff M."/>
            <person name="Hulse-Kemp A."/>
            <person name="Scheffler B."/>
            <person name="Youngblood R."/>
            <person name="Simpson S."/>
            <person name="Babiker E."/>
            <person name="Staton M."/>
        </authorList>
    </citation>
    <scope>NUCLEOTIDE SEQUENCE [LARGE SCALE GENOMIC DNA]</scope>
    <source>
        <tissue evidence="2">Leaf</tissue>
    </source>
</reference>
<feature type="compositionally biased region" description="Polar residues" evidence="1">
    <location>
        <begin position="1205"/>
        <end position="1220"/>
    </location>
</feature>
<feature type="region of interest" description="Disordered" evidence="1">
    <location>
        <begin position="214"/>
        <end position="355"/>
    </location>
</feature>
<feature type="region of interest" description="Disordered" evidence="1">
    <location>
        <begin position="859"/>
        <end position="898"/>
    </location>
</feature>
<evidence type="ECO:0000256" key="1">
    <source>
        <dbReference type="SAM" id="MobiDB-lite"/>
    </source>
</evidence>
<accession>A0AA39DPZ0</accession>
<feature type="compositionally biased region" description="Polar residues" evidence="1">
    <location>
        <begin position="509"/>
        <end position="522"/>
    </location>
</feature>
<feature type="compositionally biased region" description="Basic and acidic residues" evidence="1">
    <location>
        <begin position="1327"/>
        <end position="1340"/>
    </location>
</feature>
<feature type="region of interest" description="Disordered" evidence="1">
    <location>
        <begin position="377"/>
        <end position="685"/>
    </location>
</feature>
<keyword evidence="3" id="KW-1185">Reference proteome</keyword>
<evidence type="ECO:0000313" key="3">
    <source>
        <dbReference type="Proteomes" id="UP001168098"/>
    </source>
</evidence>
<proteinExistence type="predicted"/>
<feature type="compositionally biased region" description="Basic and acidic residues" evidence="1">
    <location>
        <begin position="1155"/>
        <end position="1169"/>
    </location>
</feature>
<name>A0AA39DPZ0_VITRO</name>
<dbReference type="EMBL" id="JARBHA010000009">
    <property type="protein sequence ID" value="KAJ9691869.1"/>
    <property type="molecule type" value="Genomic_DNA"/>
</dbReference>
<feature type="compositionally biased region" description="Low complexity" evidence="1">
    <location>
        <begin position="556"/>
        <end position="569"/>
    </location>
</feature>